<dbReference type="EMBL" id="LCFB01000016">
    <property type="protein sequence ID" value="KKS84658.1"/>
    <property type="molecule type" value="Genomic_DNA"/>
</dbReference>
<comment type="caution">
    <text evidence="3">The sequence shown here is derived from an EMBL/GenBank/DDBJ whole genome shotgun (WGS) entry which is preliminary data.</text>
</comment>
<dbReference type="GO" id="GO:0016763">
    <property type="term" value="F:pentosyltransferase activity"/>
    <property type="evidence" value="ECO:0007669"/>
    <property type="project" value="InterPro"/>
</dbReference>
<evidence type="ECO:0000313" key="4">
    <source>
        <dbReference type="Proteomes" id="UP000034543"/>
    </source>
</evidence>
<dbReference type="STRING" id="1618436.UV59_C0016G0046"/>
<evidence type="ECO:0000313" key="3">
    <source>
        <dbReference type="EMBL" id="KKS84658.1"/>
    </source>
</evidence>
<dbReference type="Proteomes" id="UP000034543">
    <property type="component" value="Unassembled WGS sequence"/>
</dbReference>
<dbReference type="AlphaFoldDB" id="A0A0G1FCS6"/>
<dbReference type="SMART" id="SM00941">
    <property type="entry name" value="PYNP_C"/>
    <property type="match status" value="1"/>
</dbReference>
<dbReference type="SUPFAM" id="SSF54680">
    <property type="entry name" value="Pyrimidine nucleoside phosphorylase C-terminal domain"/>
    <property type="match status" value="1"/>
</dbReference>
<gene>
    <name evidence="3" type="ORF">UV59_C0016G0046</name>
</gene>
<name>A0A0G1FCS6_9BACT</name>
<dbReference type="Gene3D" id="3.90.1170.30">
    <property type="entry name" value="Pyrimidine nucleoside phosphorylase-like, C-terminal domain"/>
    <property type="match status" value="1"/>
</dbReference>
<dbReference type="InterPro" id="IPR013102">
    <property type="entry name" value="PYNP_C"/>
</dbReference>
<feature type="non-terminal residue" evidence="3">
    <location>
        <position position="1"/>
    </location>
</feature>
<sequence>MREIIKAQGGDPDFSHQQLKLPPYHHEHTALTHGQITVLNNRSVSVIARILGSPTDRKAGIFLNRKLEERLDKGDILCTLYSSDKWRLAEAVETLKHLPIYQLE</sequence>
<dbReference type="GO" id="GO:0006213">
    <property type="term" value="P:pyrimidine nucleoside metabolic process"/>
    <property type="evidence" value="ECO:0007669"/>
    <property type="project" value="InterPro"/>
</dbReference>
<protein>
    <recommendedName>
        <fullName evidence="2">Pyrimidine nucleoside phosphorylase C-terminal domain-containing protein</fullName>
    </recommendedName>
</protein>
<dbReference type="Pfam" id="PF07831">
    <property type="entry name" value="PYNP_C"/>
    <property type="match status" value="1"/>
</dbReference>
<keyword evidence="1" id="KW-0808">Transferase</keyword>
<organism evidence="3 4">
    <name type="scientific">Candidatus Gottesmanbacteria bacterium GW2011_GWA1_43_11</name>
    <dbReference type="NCBI Taxonomy" id="1618436"/>
    <lineage>
        <taxon>Bacteria</taxon>
        <taxon>Candidatus Gottesmaniibacteriota</taxon>
    </lineage>
</organism>
<proteinExistence type="predicted"/>
<dbReference type="InterPro" id="IPR036566">
    <property type="entry name" value="PYNP-like_C_sf"/>
</dbReference>
<feature type="domain" description="Pyrimidine nucleoside phosphorylase C-terminal" evidence="2">
    <location>
        <begin position="35"/>
        <end position="102"/>
    </location>
</feature>
<accession>A0A0G1FCS6</accession>
<reference evidence="3 4" key="1">
    <citation type="journal article" date="2015" name="Nature">
        <title>rRNA introns, odd ribosomes, and small enigmatic genomes across a large radiation of phyla.</title>
        <authorList>
            <person name="Brown C.T."/>
            <person name="Hug L.A."/>
            <person name="Thomas B.C."/>
            <person name="Sharon I."/>
            <person name="Castelle C.J."/>
            <person name="Singh A."/>
            <person name="Wilkins M.J."/>
            <person name="Williams K.H."/>
            <person name="Banfield J.F."/>
        </authorList>
    </citation>
    <scope>NUCLEOTIDE SEQUENCE [LARGE SCALE GENOMIC DNA]</scope>
</reference>
<evidence type="ECO:0000256" key="1">
    <source>
        <dbReference type="ARBA" id="ARBA00022679"/>
    </source>
</evidence>
<evidence type="ECO:0000259" key="2">
    <source>
        <dbReference type="SMART" id="SM00941"/>
    </source>
</evidence>